<feature type="region of interest" description="Disordered" evidence="3">
    <location>
        <begin position="453"/>
        <end position="485"/>
    </location>
</feature>
<feature type="signal peptide" evidence="4">
    <location>
        <begin position="1"/>
        <end position="23"/>
    </location>
</feature>
<evidence type="ECO:0000313" key="6">
    <source>
        <dbReference type="Proteomes" id="UP000269396"/>
    </source>
</evidence>
<dbReference type="GO" id="GO:0042327">
    <property type="term" value="P:positive regulation of phosphorylation"/>
    <property type="evidence" value="ECO:0007669"/>
    <property type="project" value="TreeGrafter"/>
</dbReference>
<proteinExistence type="predicted"/>
<dbReference type="Pfam" id="PF16017">
    <property type="entry name" value="BTB_3"/>
    <property type="match status" value="2"/>
</dbReference>
<evidence type="ECO:0000256" key="3">
    <source>
        <dbReference type="SAM" id="MobiDB-lite"/>
    </source>
</evidence>
<evidence type="ECO:0000256" key="4">
    <source>
        <dbReference type="SAM" id="SignalP"/>
    </source>
</evidence>
<accession>A0A183PTJ8</accession>
<reference evidence="5 6" key="1">
    <citation type="submission" date="2018-11" db="EMBL/GenBank/DDBJ databases">
        <authorList>
            <consortium name="Pathogen Informatics"/>
        </authorList>
    </citation>
    <scope>NUCLEOTIDE SEQUENCE [LARGE SCALE GENOMIC DNA]</scope>
    <source>
        <strain>Denwood</strain>
        <strain evidence="6">Zambia</strain>
    </source>
</reference>
<keyword evidence="4" id="KW-0732">Signal</keyword>
<keyword evidence="2" id="KW-0963">Cytoplasm</keyword>
<dbReference type="Proteomes" id="UP000269396">
    <property type="component" value="Unassembled WGS sequence"/>
</dbReference>
<gene>
    <name evidence="5" type="ORF">SMTD_LOCUS17684</name>
</gene>
<name>A0A183PTJ8_9TREM</name>
<dbReference type="InterPro" id="IPR039885">
    <property type="entry name" value="BTBD10/KCTD20_BTB/POZ"/>
</dbReference>
<sequence length="485" mass="54537">MIHLCFYRILLIIYVFFSRNVSTSRQSSNSRRRRVSLLVDGVRFLIDAELLQAHPNTMLGRMFSSQFLETKYLYDNLNNTNYPQSTSMESSSPSDSKSQTTTHSSSSSTTTIHHSFQTHPPDISIAQDSTISAQVFRTILDYYLIGCMSCPPGVSVQELKEACDYFLIPFNQQTVRCENLRAFLHELSNDGAHGIFGQFLETHILSLLVKCTQLGERECHIVIVTDDETIDWDPDYPPQMPDNELNSHIIYSTQMFRFLKYIENREVAKQVLLERSLKKIRIGIEGYPTCKDRVKFRPGARPEAIYNYVQCPFIRMSWEEEENKSRHVDFQCVKSKSVSDLTTGLEQAVIDPLPPHLVHANLNNQLRTSAPDSVVTVVSSNFETQTSSIVSTTITNTSTLNHSVNPVTSNELTECTSDTPANTCATINNNNNGSTIYLNRISRLSNLSVLTSELGSNSDEPDSATPLYNASESQYDPVSPTSSSS</sequence>
<keyword evidence="6" id="KW-1185">Reference proteome</keyword>
<dbReference type="SUPFAM" id="SSF54695">
    <property type="entry name" value="POZ domain"/>
    <property type="match status" value="1"/>
</dbReference>
<feature type="region of interest" description="Disordered" evidence="3">
    <location>
        <begin position="83"/>
        <end position="115"/>
    </location>
</feature>
<dbReference type="EMBL" id="UZAL01039121">
    <property type="protein sequence ID" value="VDP74911.1"/>
    <property type="molecule type" value="Genomic_DNA"/>
</dbReference>
<dbReference type="GO" id="GO:0005737">
    <property type="term" value="C:cytoplasm"/>
    <property type="evidence" value="ECO:0007669"/>
    <property type="project" value="UniProtKB-SubCell"/>
</dbReference>
<dbReference type="Gene3D" id="3.30.710.10">
    <property type="entry name" value="Potassium Channel Kv1.1, Chain A"/>
    <property type="match status" value="1"/>
</dbReference>
<feature type="chain" id="PRO_5043803149" evidence="4">
    <location>
        <begin position="24"/>
        <end position="485"/>
    </location>
</feature>
<dbReference type="STRING" id="31246.A0A183PTJ8"/>
<feature type="compositionally biased region" description="Polar residues" evidence="3">
    <location>
        <begin position="466"/>
        <end position="485"/>
    </location>
</feature>
<dbReference type="InterPro" id="IPR011333">
    <property type="entry name" value="SKP1/BTB/POZ_sf"/>
</dbReference>
<dbReference type="PANTHER" id="PTHR21637:SF0">
    <property type="entry name" value="AT10158P"/>
    <property type="match status" value="1"/>
</dbReference>
<organism evidence="5 6">
    <name type="scientific">Schistosoma mattheei</name>
    <dbReference type="NCBI Taxonomy" id="31246"/>
    <lineage>
        <taxon>Eukaryota</taxon>
        <taxon>Metazoa</taxon>
        <taxon>Spiralia</taxon>
        <taxon>Lophotrochozoa</taxon>
        <taxon>Platyhelminthes</taxon>
        <taxon>Trematoda</taxon>
        <taxon>Digenea</taxon>
        <taxon>Strigeidida</taxon>
        <taxon>Schistosomatoidea</taxon>
        <taxon>Schistosomatidae</taxon>
        <taxon>Schistosoma</taxon>
    </lineage>
</organism>
<evidence type="ECO:0000313" key="5">
    <source>
        <dbReference type="EMBL" id="VDP74911.1"/>
    </source>
</evidence>
<evidence type="ECO:0000256" key="1">
    <source>
        <dbReference type="ARBA" id="ARBA00004496"/>
    </source>
</evidence>
<dbReference type="InterPro" id="IPR039886">
    <property type="entry name" value="BTBD10/KCTD20"/>
</dbReference>
<feature type="compositionally biased region" description="Low complexity" evidence="3">
    <location>
        <begin position="85"/>
        <end position="115"/>
    </location>
</feature>
<protein>
    <submittedName>
        <fullName evidence="5">Uncharacterized protein</fullName>
    </submittedName>
</protein>
<dbReference type="AlphaFoldDB" id="A0A183PTJ8"/>
<dbReference type="PANTHER" id="PTHR21637">
    <property type="entry name" value="BTB/POZ DOMAIN-CONTAINING PROTEIN 10-RELATED"/>
    <property type="match status" value="1"/>
</dbReference>
<evidence type="ECO:0000256" key="2">
    <source>
        <dbReference type="ARBA" id="ARBA00022490"/>
    </source>
</evidence>
<comment type="subcellular location">
    <subcellularLocation>
        <location evidence="1">Cytoplasm</location>
    </subcellularLocation>
</comment>